<evidence type="ECO:0000313" key="1">
    <source>
        <dbReference type="EMBL" id="MDN4597280.1"/>
    </source>
</evidence>
<dbReference type="SUPFAM" id="SSF51182">
    <property type="entry name" value="RmlC-like cupins"/>
    <property type="match status" value="1"/>
</dbReference>
<proteinExistence type="predicted"/>
<dbReference type="EMBL" id="JAROCB010000002">
    <property type="protein sequence ID" value="MDN4597280.1"/>
    <property type="molecule type" value="Genomic_DNA"/>
</dbReference>
<reference evidence="1" key="1">
    <citation type="submission" date="2023-03" db="EMBL/GenBank/DDBJ databases">
        <title>MT1 and MT2 Draft Genomes of Novel Species.</title>
        <authorList>
            <person name="Venkateswaran K."/>
        </authorList>
    </citation>
    <scope>NUCLEOTIDE SEQUENCE</scope>
    <source>
        <strain evidence="1">F6_8S_P_1A</strain>
    </source>
</reference>
<name>A0ABT8IWU0_9MICO</name>
<dbReference type="RefSeq" id="WP_301218140.1">
    <property type="nucleotide sequence ID" value="NZ_JAROCB010000002.1"/>
</dbReference>
<keyword evidence="2" id="KW-1185">Reference proteome</keyword>
<dbReference type="InterPro" id="IPR014710">
    <property type="entry name" value="RmlC-like_jellyroll"/>
</dbReference>
<protein>
    <submittedName>
        <fullName evidence="1">Cytoplasmic protein</fullName>
    </submittedName>
</protein>
<comment type="caution">
    <text evidence="1">The sequence shown here is derived from an EMBL/GenBank/DDBJ whole genome shotgun (WGS) entry which is preliminary data.</text>
</comment>
<organism evidence="1 2">
    <name type="scientific">Leifsonia virtsii</name>
    <dbReference type="NCBI Taxonomy" id="3035915"/>
    <lineage>
        <taxon>Bacteria</taxon>
        <taxon>Bacillati</taxon>
        <taxon>Actinomycetota</taxon>
        <taxon>Actinomycetes</taxon>
        <taxon>Micrococcales</taxon>
        <taxon>Microbacteriaceae</taxon>
        <taxon>Leifsonia</taxon>
    </lineage>
</organism>
<dbReference type="InterPro" id="IPR011051">
    <property type="entry name" value="RmlC_Cupin_sf"/>
</dbReference>
<evidence type="ECO:0000313" key="2">
    <source>
        <dbReference type="Proteomes" id="UP001174210"/>
    </source>
</evidence>
<sequence length="116" mass="12362">MDDDDPVVSNPAHYSVLWENDRVRVLAYRDEPGDRTTEHRHPDSVMVTLTAFSRRLESGGRSADVELPAGQAVWIPAQTHAGSNTGDTPTRTIIVELKGGSGAEQGGATLGPTIPG</sequence>
<dbReference type="Gene3D" id="2.60.120.10">
    <property type="entry name" value="Jelly Rolls"/>
    <property type="match status" value="1"/>
</dbReference>
<dbReference type="Proteomes" id="UP001174210">
    <property type="component" value="Unassembled WGS sequence"/>
</dbReference>
<accession>A0ABT8IWU0</accession>
<gene>
    <name evidence="1" type="ORF">P5G59_09025</name>
</gene>